<protein>
    <submittedName>
        <fullName evidence="1">Uncharacterized protein</fullName>
    </submittedName>
</protein>
<proteinExistence type="predicted"/>
<comment type="caution">
    <text evidence="1">The sequence shown here is derived from an EMBL/GenBank/DDBJ whole genome shotgun (WGS) entry which is preliminary data.</text>
</comment>
<organism evidence="1">
    <name type="scientific">marine sediment metagenome</name>
    <dbReference type="NCBI Taxonomy" id="412755"/>
    <lineage>
        <taxon>unclassified sequences</taxon>
        <taxon>metagenomes</taxon>
        <taxon>ecological metagenomes</taxon>
    </lineage>
</organism>
<name>X1B7I1_9ZZZZ</name>
<reference evidence="1" key="1">
    <citation type="journal article" date="2014" name="Front. Microbiol.">
        <title>High frequency of phylogenetically diverse reductive dehalogenase-homologous genes in deep subseafloor sedimentary metagenomes.</title>
        <authorList>
            <person name="Kawai M."/>
            <person name="Futagami T."/>
            <person name="Toyoda A."/>
            <person name="Takaki Y."/>
            <person name="Nishi S."/>
            <person name="Hori S."/>
            <person name="Arai W."/>
            <person name="Tsubouchi T."/>
            <person name="Morono Y."/>
            <person name="Uchiyama I."/>
            <person name="Ito T."/>
            <person name="Fujiyama A."/>
            <person name="Inagaki F."/>
            <person name="Takami H."/>
        </authorList>
    </citation>
    <scope>NUCLEOTIDE SEQUENCE</scope>
    <source>
        <strain evidence="1">Expedition CK06-06</strain>
    </source>
</reference>
<feature type="non-terminal residue" evidence="1">
    <location>
        <position position="1"/>
    </location>
</feature>
<dbReference type="AlphaFoldDB" id="X1B7I1"/>
<gene>
    <name evidence="1" type="ORF">S01H4_40465</name>
</gene>
<evidence type="ECO:0000313" key="1">
    <source>
        <dbReference type="EMBL" id="GAG91734.1"/>
    </source>
</evidence>
<sequence>GICTIESRESIPFKAVMFTGTPITGRVVIEANKKLSKK</sequence>
<accession>X1B7I1</accession>
<dbReference type="EMBL" id="BART01022037">
    <property type="protein sequence ID" value="GAG91734.1"/>
    <property type="molecule type" value="Genomic_DNA"/>
</dbReference>